<dbReference type="AlphaFoldDB" id="A0A1L9SPI3"/>
<dbReference type="RefSeq" id="XP_022583665.1">
    <property type="nucleotide sequence ID" value="XM_022728863.1"/>
</dbReference>
<dbReference type="InterPro" id="IPR028116">
    <property type="entry name" value="Cis-CaaD-like"/>
</dbReference>
<dbReference type="OrthoDB" id="2129288at2759"/>
<dbReference type="VEuPathDB" id="FungiDB:ASPZODRAFT_59724"/>
<evidence type="ECO:0000313" key="2">
    <source>
        <dbReference type="EMBL" id="OJJ49155.1"/>
    </source>
</evidence>
<evidence type="ECO:0000313" key="3">
    <source>
        <dbReference type="Proteomes" id="UP000184188"/>
    </source>
</evidence>
<accession>A0A1L9SPI3</accession>
<protein>
    <recommendedName>
        <fullName evidence="1">Tautomerase cis-CaaD-like domain-containing protein</fullName>
    </recommendedName>
</protein>
<name>A0A1L9SPI3_9EURO</name>
<feature type="non-terminal residue" evidence="2">
    <location>
        <position position="1"/>
    </location>
</feature>
<feature type="domain" description="Tautomerase cis-CaaD-like" evidence="1">
    <location>
        <begin position="3"/>
        <end position="75"/>
    </location>
</feature>
<organism evidence="2 3">
    <name type="scientific">Penicilliopsis zonata CBS 506.65</name>
    <dbReference type="NCBI Taxonomy" id="1073090"/>
    <lineage>
        <taxon>Eukaryota</taxon>
        <taxon>Fungi</taxon>
        <taxon>Dikarya</taxon>
        <taxon>Ascomycota</taxon>
        <taxon>Pezizomycotina</taxon>
        <taxon>Eurotiomycetes</taxon>
        <taxon>Eurotiomycetidae</taxon>
        <taxon>Eurotiales</taxon>
        <taxon>Aspergillaceae</taxon>
        <taxon>Penicilliopsis</taxon>
    </lineage>
</organism>
<sequence>LIVAHIIIHVPEHDKTVYHRTTSRLDQIMKPHLLDRGFDFEYHVSETDRRLWRINSLVPPPYKSVEEQVWVKENQAVPYEGAV</sequence>
<dbReference type="EMBL" id="KV878338">
    <property type="protein sequence ID" value="OJJ49155.1"/>
    <property type="molecule type" value="Genomic_DNA"/>
</dbReference>
<proteinExistence type="predicted"/>
<dbReference type="InterPro" id="IPR014347">
    <property type="entry name" value="Tautomerase/MIF_sf"/>
</dbReference>
<dbReference type="GeneID" id="34615327"/>
<dbReference type="Gene3D" id="3.30.429.10">
    <property type="entry name" value="Macrophage Migration Inhibitory Factor"/>
    <property type="match status" value="1"/>
</dbReference>
<dbReference type="Pfam" id="PF14832">
    <property type="entry name" value="Tautomerase_3"/>
    <property type="match status" value="1"/>
</dbReference>
<evidence type="ECO:0000259" key="1">
    <source>
        <dbReference type="Pfam" id="PF14832"/>
    </source>
</evidence>
<gene>
    <name evidence="2" type="ORF">ASPZODRAFT_59724</name>
</gene>
<keyword evidence="3" id="KW-1185">Reference proteome</keyword>
<reference evidence="3" key="1">
    <citation type="journal article" date="2017" name="Genome Biol.">
        <title>Comparative genomics reveals high biological diversity and specific adaptations in the industrially and medically important fungal genus Aspergillus.</title>
        <authorList>
            <person name="de Vries R.P."/>
            <person name="Riley R."/>
            <person name="Wiebenga A."/>
            <person name="Aguilar-Osorio G."/>
            <person name="Amillis S."/>
            <person name="Uchima C.A."/>
            <person name="Anderluh G."/>
            <person name="Asadollahi M."/>
            <person name="Askin M."/>
            <person name="Barry K."/>
            <person name="Battaglia E."/>
            <person name="Bayram O."/>
            <person name="Benocci T."/>
            <person name="Braus-Stromeyer S.A."/>
            <person name="Caldana C."/>
            <person name="Canovas D."/>
            <person name="Cerqueira G.C."/>
            <person name="Chen F."/>
            <person name="Chen W."/>
            <person name="Choi C."/>
            <person name="Clum A."/>
            <person name="Dos Santos R.A."/>
            <person name="Damasio A.R."/>
            <person name="Diallinas G."/>
            <person name="Emri T."/>
            <person name="Fekete E."/>
            <person name="Flipphi M."/>
            <person name="Freyberg S."/>
            <person name="Gallo A."/>
            <person name="Gournas C."/>
            <person name="Habgood R."/>
            <person name="Hainaut M."/>
            <person name="Harispe M.L."/>
            <person name="Henrissat B."/>
            <person name="Hilden K.S."/>
            <person name="Hope R."/>
            <person name="Hossain A."/>
            <person name="Karabika E."/>
            <person name="Karaffa L."/>
            <person name="Karanyi Z."/>
            <person name="Krasevec N."/>
            <person name="Kuo A."/>
            <person name="Kusch H."/>
            <person name="LaButti K."/>
            <person name="Lagendijk E.L."/>
            <person name="Lapidus A."/>
            <person name="Levasseur A."/>
            <person name="Lindquist E."/>
            <person name="Lipzen A."/>
            <person name="Logrieco A.F."/>
            <person name="MacCabe A."/>
            <person name="Maekelae M.R."/>
            <person name="Malavazi I."/>
            <person name="Melin P."/>
            <person name="Meyer V."/>
            <person name="Mielnichuk N."/>
            <person name="Miskei M."/>
            <person name="Molnar A.P."/>
            <person name="Mule G."/>
            <person name="Ngan C.Y."/>
            <person name="Orejas M."/>
            <person name="Orosz E."/>
            <person name="Ouedraogo J.P."/>
            <person name="Overkamp K.M."/>
            <person name="Park H.-S."/>
            <person name="Perrone G."/>
            <person name="Piumi F."/>
            <person name="Punt P.J."/>
            <person name="Ram A.F."/>
            <person name="Ramon A."/>
            <person name="Rauscher S."/>
            <person name="Record E."/>
            <person name="Riano-Pachon D.M."/>
            <person name="Robert V."/>
            <person name="Roehrig J."/>
            <person name="Ruller R."/>
            <person name="Salamov A."/>
            <person name="Salih N.S."/>
            <person name="Samson R.A."/>
            <person name="Sandor E."/>
            <person name="Sanguinetti M."/>
            <person name="Schuetze T."/>
            <person name="Sepcic K."/>
            <person name="Shelest E."/>
            <person name="Sherlock G."/>
            <person name="Sophianopoulou V."/>
            <person name="Squina F.M."/>
            <person name="Sun H."/>
            <person name="Susca A."/>
            <person name="Todd R.B."/>
            <person name="Tsang A."/>
            <person name="Unkles S.E."/>
            <person name="van de Wiele N."/>
            <person name="van Rossen-Uffink D."/>
            <person name="Oliveira J.V."/>
            <person name="Vesth T.C."/>
            <person name="Visser J."/>
            <person name="Yu J.-H."/>
            <person name="Zhou M."/>
            <person name="Andersen M.R."/>
            <person name="Archer D.B."/>
            <person name="Baker S.E."/>
            <person name="Benoit I."/>
            <person name="Brakhage A.A."/>
            <person name="Braus G.H."/>
            <person name="Fischer R."/>
            <person name="Frisvad J.C."/>
            <person name="Goldman G.H."/>
            <person name="Houbraken J."/>
            <person name="Oakley B."/>
            <person name="Pocsi I."/>
            <person name="Scazzocchio C."/>
            <person name="Seiboth B."/>
            <person name="vanKuyk P.A."/>
            <person name="Wortman J."/>
            <person name="Dyer P.S."/>
            <person name="Grigoriev I.V."/>
        </authorList>
    </citation>
    <scope>NUCLEOTIDE SEQUENCE [LARGE SCALE GENOMIC DNA]</scope>
    <source>
        <strain evidence="3">CBS 506.65</strain>
    </source>
</reference>
<dbReference type="Proteomes" id="UP000184188">
    <property type="component" value="Unassembled WGS sequence"/>
</dbReference>